<gene>
    <name evidence="1" type="ORF">C7455_101476</name>
</gene>
<dbReference type="Proteomes" id="UP000245708">
    <property type="component" value="Unassembled WGS sequence"/>
</dbReference>
<protein>
    <submittedName>
        <fullName evidence="1">Uncharacterized protein</fullName>
    </submittedName>
</protein>
<name>A0A316GNU6_9RHOB</name>
<reference evidence="1 2" key="1">
    <citation type="submission" date="2018-05" db="EMBL/GenBank/DDBJ databases">
        <title>Genomic Encyclopedia of Type Strains, Phase IV (KMG-IV): sequencing the most valuable type-strain genomes for metagenomic binning, comparative biology and taxonomic classification.</title>
        <authorList>
            <person name="Goeker M."/>
        </authorList>
    </citation>
    <scope>NUCLEOTIDE SEQUENCE [LARGE SCALE GENOMIC DNA]</scope>
    <source>
        <strain evidence="1 2">DSM 16097</strain>
    </source>
</reference>
<comment type="caution">
    <text evidence="1">The sequence shown here is derived from an EMBL/GenBank/DDBJ whole genome shotgun (WGS) entry which is preliminary data.</text>
</comment>
<keyword evidence="2" id="KW-1185">Reference proteome</keyword>
<sequence>MAGQAGFPGGMSIFAFTLRCMAMPFAPSVVGKIRSGSVVTQDGLRAARAPFSFVRPLGV</sequence>
<evidence type="ECO:0000313" key="1">
    <source>
        <dbReference type="EMBL" id="PWK62449.1"/>
    </source>
</evidence>
<accession>A0A316GNU6</accession>
<dbReference type="AlphaFoldDB" id="A0A316GNU6"/>
<dbReference type="EMBL" id="QGGW01000001">
    <property type="protein sequence ID" value="PWK62449.1"/>
    <property type="molecule type" value="Genomic_DNA"/>
</dbReference>
<evidence type="ECO:0000313" key="2">
    <source>
        <dbReference type="Proteomes" id="UP000245708"/>
    </source>
</evidence>
<proteinExistence type="predicted"/>
<organism evidence="1 2">
    <name type="scientific">Roseicyclus mahoneyensis</name>
    <dbReference type="NCBI Taxonomy" id="164332"/>
    <lineage>
        <taxon>Bacteria</taxon>
        <taxon>Pseudomonadati</taxon>
        <taxon>Pseudomonadota</taxon>
        <taxon>Alphaproteobacteria</taxon>
        <taxon>Rhodobacterales</taxon>
        <taxon>Roseobacteraceae</taxon>
        <taxon>Roseicyclus</taxon>
    </lineage>
</organism>